<dbReference type="Proteomes" id="UP000230069">
    <property type="component" value="Unassembled WGS sequence"/>
</dbReference>
<dbReference type="GO" id="GO:2000008">
    <property type="term" value="P:regulation of protein localization to cell surface"/>
    <property type="evidence" value="ECO:0007669"/>
    <property type="project" value="TreeGrafter"/>
</dbReference>
<dbReference type="EMBL" id="KZ305019">
    <property type="protein sequence ID" value="PIA62481.1"/>
    <property type="molecule type" value="Genomic_DNA"/>
</dbReference>
<accession>A0A2G5F3B1</accession>
<proteinExistence type="predicted"/>
<dbReference type="PROSITE" id="PS51257">
    <property type="entry name" value="PROKAR_LIPOPROTEIN"/>
    <property type="match status" value="1"/>
</dbReference>
<dbReference type="Pfam" id="PF05617">
    <property type="entry name" value="Prolamin_like"/>
    <property type="match status" value="1"/>
</dbReference>
<feature type="region of interest" description="Disordered" evidence="2">
    <location>
        <begin position="62"/>
        <end position="92"/>
    </location>
</feature>
<sequence length="167" mass="17966">MKATFLLFVMFVGACSAHTVSEESEVYGQQLFPFFGYHPPRPYFPWFRIPHHPVFPRPFPTPSVPAPSSPQTGSSAPKASPSHSVSGSSPSPDQCWATIRKVGTCEHQIFSSFMRGHVAISSECCAAINELSEDCSSPVFGIFGNPFFAPLIKAECSDGGKAAPTPA</sequence>
<organism evidence="5 6">
    <name type="scientific">Aquilegia coerulea</name>
    <name type="common">Rocky mountain columbine</name>
    <dbReference type="NCBI Taxonomy" id="218851"/>
    <lineage>
        <taxon>Eukaryota</taxon>
        <taxon>Viridiplantae</taxon>
        <taxon>Streptophyta</taxon>
        <taxon>Embryophyta</taxon>
        <taxon>Tracheophyta</taxon>
        <taxon>Spermatophyta</taxon>
        <taxon>Magnoliopsida</taxon>
        <taxon>Ranunculales</taxon>
        <taxon>Ranunculaceae</taxon>
        <taxon>Thalictroideae</taxon>
        <taxon>Aquilegia</taxon>
    </lineage>
</organism>
<protein>
    <recommendedName>
        <fullName evidence="4">Prolamin-like domain-containing protein</fullName>
    </recommendedName>
</protein>
<dbReference type="PANTHER" id="PTHR31181:SF67">
    <property type="entry name" value="PROLAMIN-LIKE PROTEIN (DUF1278)"/>
    <property type="match status" value="1"/>
</dbReference>
<feature type="chain" id="PRO_5013700318" description="Prolamin-like domain-containing protein" evidence="3">
    <location>
        <begin position="18"/>
        <end position="167"/>
    </location>
</feature>
<feature type="compositionally biased region" description="Low complexity" evidence="2">
    <location>
        <begin position="80"/>
        <end position="92"/>
    </location>
</feature>
<dbReference type="GO" id="GO:0031982">
    <property type="term" value="C:vesicle"/>
    <property type="evidence" value="ECO:0007669"/>
    <property type="project" value="TreeGrafter"/>
</dbReference>
<dbReference type="OrthoDB" id="1303282at2759"/>
<reference evidence="5 6" key="1">
    <citation type="submission" date="2017-09" db="EMBL/GenBank/DDBJ databases">
        <title>WGS assembly of Aquilegia coerulea Goldsmith.</title>
        <authorList>
            <person name="Hodges S."/>
            <person name="Kramer E."/>
            <person name="Nordborg M."/>
            <person name="Tomkins J."/>
            <person name="Borevitz J."/>
            <person name="Derieg N."/>
            <person name="Yan J."/>
            <person name="Mihaltcheva S."/>
            <person name="Hayes R.D."/>
            <person name="Rokhsar D."/>
        </authorList>
    </citation>
    <scope>NUCLEOTIDE SEQUENCE [LARGE SCALE GENOMIC DNA]</scope>
    <source>
        <strain evidence="6">cv. Goldsmith</strain>
    </source>
</reference>
<feature type="signal peptide" evidence="3">
    <location>
        <begin position="1"/>
        <end position="17"/>
    </location>
</feature>
<name>A0A2G5F3B1_AQUCA</name>
<gene>
    <name evidence="5" type="ORF">AQUCO_00200472v1</name>
</gene>
<evidence type="ECO:0000256" key="3">
    <source>
        <dbReference type="SAM" id="SignalP"/>
    </source>
</evidence>
<dbReference type="AlphaFoldDB" id="A0A2G5F3B1"/>
<feature type="domain" description="Prolamin-like" evidence="4">
    <location>
        <begin position="94"/>
        <end position="157"/>
    </location>
</feature>
<evidence type="ECO:0000259" key="4">
    <source>
        <dbReference type="Pfam" id="PF05617"/>
    </source>
</evidence>
<keyword evidence="6" id="KW-1185">Reference proteome</keyword>
<dbReference type="GO" id="GO:0005576">
    <property type="term" value="C:extracellular region"/>
    <property type="evidence" value="ECO:0007669"/>
    <property type="project" value="TreeGrafter"/>
</dbReference>
<dbReference type="GO" id="GO:0009567">
    <property type="term" value="P:double fertilization forming a zygote and endosperm"/>
    <property type="evidence" value="ECO:0007669"/>
    <property type="project" value="TreeGrafter"/>
</dbReference>
<dbReference type="PANTHER" id="PTHR31181">
    <property type="entry name" value="EGG CELL-SECRETED PROTEIN 1.4"/>
    <property type="match status" value="1"/>
</dbReference>
<dbReference type="InterPro" id="IPR008502">
    <property type="entry name" value="Prolamin-like"/>
</dbReference>
<dbReference type="FunCoup" id="A0A2G5F3B1">
    <property type="interactions" value="23"/>
</dbReference>
<dbReference type="GO" id="GO:0080155">
    <property type="term" value="P:regulation of double fertilization forming a zygote and endosperm"/>
    <property type="evidence" value="ECO:0007669"/>
    <property type="project" value="TreeGrafter"/>
</dbReference>
<dbReference type="InParanoid" id="A0A2G5F3B1"/>
<evidence type="ECO:0000313" key="5">
    <source>
        <dbReference type="EMBL" id="PIA62481.1"/>
    </source>
</evidence>
<evidence type="ECO:0000313" key="6">
    <source>
        <dbReference type="Proteomes" id="UP000230069"/>
    </source>
</evidence>
<evidence type="ECO:0000256" key="1">
    <source>
        <dbReference type="ARBA" id="ARBA00022729"/>
    </source>
</evidence>
<keyword evidence="1 3" id="KW-0732">Signal</keyword>
<dbReference type="STRING" id="218851.A0A2G5F3B1"/>
<evidence type="ECO:0000256" key="2">
    <source>
        <dbReference type="SAM" id="MobiDB-lite"/>
    </source>
</evidence>